<dbReference type="AlphaFoldDB" id="A0A5E4ZNN6"/>
<keyword evidence="2" id="KW-1185">Reference proteome</keyword>
<proteinExistence type="predicted"/>
<dbReference type="GO" id="GO:0051213">
    <property type="term" value="F:dioxygenase activity"/>
    <property type="evidence" value="ECO:0007669"/>
    <property type="project" value="UniProtKB-KW"/>
</dbReference>
<dbReference type="RefSeq" id="WP_150737022.1">
    <property type="nucleotide sequence ID" value="NZ_CABPSP010000002.1"/>
</dbReference>
<name>A0A5E4ZNN6_9BURK</name>
<evidence type="ECO:0000313" key="2">
    <source>
        <dbReference type="Proteomes" id="UP000383122"/>
    </source>
</evidence>
<accession>A0A5E4ZNN6</accession>
<sequence>MDVECDVRTGDRLVPFGASLDGFQLYGVPGPGESTMMIEIPAAKAKENRQLSEDDPWRRRLGDEILRRLSQDAVFMSAALRLSVK</sequence>
<keyword evidence="1" id="KW-0223">Dioxygenase</keyword>
<reference evidence="1 2" key="1">
    <citation type="submission" date="2019-08" db="EMBL/GenBank/DDBJ databases">
        <authorList>
            <person name="Peeters C."/>
        </authorList>
    </citation>
    <scope>NUCLEOTIDE SEQUENCE [LARGE SCALE GENOMIC DNA]</scope>
    <source>
        <strain evidence="1 2">LMG 31117</strain>
    </source>
</reference>
<protein>
    <submittedName>
        <fullName evidence="1">Fe2+-dependent dioxygenase</fullName>
    </submittedName>
</protein>
<organism evidence="1 2">
    <name type="scientific">Pandoraea anapnoica</name>
    <dbReference type="NCBI Taxonomy" id="2508301"/>
    <lineage>
        <taxon>Bacteria</taxon>
        <taxon>Pseudomonadati</taxon>
        <taxon>Pseudomonadota</taxon>
        <taxon>Betaproteobacteria</taxon>
        <taxon>Burkholderiales</taxon>
        <taxon>Burkholderiaceae</taxon>
        <taxon>Pandoraea</taxon>
    </lineage>
</organism>
<dbReference type="Proteomes" id="UP000383122">
    <property type="component" value="Unassembled WGS sequence"/>
</dbReference>
<keyword evidence="1" id="KW-0560">Oxidoreductase</keyword>
<gene>
    <name evidence="1" type="ORF">PAN31117_00741</name>
</gene>
<evidence type="ECO:0000313" key="1">
    <source>
        <dbReference type="EMBL" id="VVE62052.1"/>
    </source>
</evidence>
<dbReference type="EMBL" id="CABPSP010000002">
    <property type="protein sequence ID" value="VVE62052.1"/>
    <property type="molecule type" value="Genomic_DNA"/>
</dbReference>